<dbReference type="Gene3D" id="3.60.60.10">
    <property type="entry name" value="Penicillin V Acylase, Chain A"/>
    <property type="match status" value="1"/>
</dbReference>
<dbReference type="EMBL" id="JXSQ01000015">
    <property type="protein sequence ID" value="KIP52111.1"/>
    <property type="molecule type" value="Genomic_DNA"/>
</dbReference>
<gene>
    <name evidence="2" type="ORF">SD72_11235</name>
</gene>
<dbReference type="InterPro" id="IPR047794">
    <property type="entry name" value="C45_proenzyme-like"/>
</dbReference>
<dbReference type="RefSeq" id="WP_042544554.1">
    <property type="nucleotide sequence ID" value="NZ_JXSQ01000015.1"/>
</dbReference>
<dbReference type="NCBIfam" id="NF040521">
    <property type="entry name" value="C45_proenzyme"/>
    <property type="match status" value="1"/>
</dbReference>
<proteinExistence type="predicted"/>
<evidence type="ECO:0000313" key="2">
    <source>
        <dbReference type="EMBL" id="KIP52111.1"/>
    </source>
</evidence>
<dbReference type="OrthoDB" id="8109453at2"/>
<dbReference type="PANTHER" id="PTHR34180">
    <property type="entry name" value="PEPTIDASE C45"/>
    <property type="match status" value="1"/>
</dbReference>
<organism evidence="2 3">
    <name type="scientific">Leucobacter komagatae</name>
    <dbReference type="NCBI Taxonomy" id="55969"/>
    <lineage>
        <taxon>Bacteria</taxon>
        <taxon>Bacillati</taxon>
        <taxon>Actinomycetota</taxon>
        <taxon>Actinomycetes</taxon>
        <taxon>Micrococcales</taxon>
        <taxon>Microbacteriaceae</taxon>
        <taxon>Leucobacter</taxon>
    </lineage>
</organism>
<dbReference type="InterPro" id="IPR005079">
    <property type="entry name" value="Peptidase_C45_hydrolase"/>
</dbReference>
<dbReference type="AlphaFoldDB" id="A0A0D0HWX9"/>
<accession>A0A0D0HWX9</accession>
<feature type="domain" description="Peptidase C45 hydrolase" evidence="1">
    <location>
        <begin position="121"/>
        <end position="333"/>
    </location>
</feature>
<dbReference type="PANTHER" id="PTHR34180:SF1">
    <property type="entry name" value="BETA-ALANYL-DOPAMINE_CARCININE HYDROLASE"/>
    <property type="match status" value="1"/>
</dbReference>
<dbReference type="Proteomes" id="UP000032120">
    <property type="component" value="Unassembled WGS sequence"/>
</dbReference>
<dbReference type="InterPro" id="IPR047801">
    <property type="entry name" value="Peptidase_C45"/>
</dbReference>
<name>A0A0D0HWX9_9MICO</name>
<reference evidence="2 3" key="1">
    <citation type="submission" date="2015-01" db="EMBL/GenBank/DDBJ databases">
        <title>Draft genome sequence of Leucobacter komagatae strain VKM ST2845.</title>
        <authorList>
            <person name="Karlyshev A.V."/>
            <person name="Kudryashova E.B."/>
        </authorList>
    </citation>
    <scope>NUCLEOTIDE SEQUENCE [LARGE SCALE GENOMIC DNA]</scope>
    <source>
        <strain evidence="2 3">VKM ST2845</strain>
    </source>
</reference>
<sequence length="360" mass="38570">MIGSPQRPHLVITGASRTALGESRGRQLGEKLLVAYEAYSELFRGVGVSEEAEREAAARTVEGLLAWRPELVDELAAIATATGLTLLQVAALNARTEVLSGSPTFAARECSTVAATIGGRQYGAQTWDWHVELADFWHTQEVSGVGYRYVGLTESGIVSKIGVNSAGLALHFNILGHGDDRAGGVPMHMLSALVLAECASVDEAVALVREAPVTSSSAFTLIDSARSVSLEMSPRGVREIHGGAGSVVRTNHFIDAGLVTEQKHALYEPDSSERFDLLTQRLADRAPASREQLIDALVSGPGEPPLCCVPDMSRPFGERWATLSTVVTDPERRSIMVLDGMPSEADDKPWRVLDARSETV</sequence>
<evidence type="ECO:0000259" key="1">
    <source>
        <dbReference type="Pfam" id="PF03417"/>
    </source>
</evidence>
<dbReference type="Gene3D" id="1.10.10.2120">
    <property type="match status" value="1"/>
</dbReference>
<dbReference type="Pfam" id="PF03417">
    <property type="entry name" value="AAT"/>
    <property type="match status" value="1"/>
</dbReference>
<comment type="caution">
    <text evidence="2">The sequence shown here is derived from an EMBL/GenBank/DDBJ whole genome shotgun (WGS) entry which is preliminary data.</text>
</comment>
<protein>
    <recommendedName>
        <fullName evidence="1">Peptidase C45 hydrolase domain-containing protein</fullName>
    </recommendedName>
</protein>
<evidence type="ECO:0000313" key="3">
    <source>
        <dbReference type="Proteomes" id="UP000032120"/>
    </source>
</evidence>
<keyword evidence="3" id="KW-1185">Reference proteome</keyword>